<keyword evidence="4" id="KW-0949">S-adenosyl-L-methionine</keyword>
<accession>A0A0L0W781</accession>
<evidence type="ECO:0000256" key="1">
    <source>
        <dbReference type="ARBA" id="ARBA00008138"/>
    </source>
</evidence>
<dbReference type="OrthoDB" id="9806164at2"/>
<organism evidence="5 6">
    <name type="scientific">Gottschalkia purinilytica</name>
    <name type="common">Clostridium purinilyticum</name>
    <dbReference type="NCBI Taxonomy" id="1503"/>
    <lineage>
        <taxon>Bacteria</taxon>
        <taxon>Bacillati</taxon>
        <taxon>Bacillota</taxon>
        <taxon>Tissierellia</taxon>
        <taxon>Tissierellales</taxon>
        <taxon>Gottschalkiaceae</taxon>
        <taxon>Gottschalkia</taxon>
    </lineage>
</organism>
<dbReference type="STRING" id="1503.CLPU_18c00180"/>
<dbReference type="PANTHER" id="PTHR43619">
    <property type="entry name" value="S-ADENOSYL-L-METHIONINE-DEPENDENT METHYLTRANSFERASE YKTD-RELATED"/>
    <property type="match status" value="1"/>
</dbReference>
<dbReference type="PANTHER" id="PTHR43619:SF2">
    <property type="entry name" value="S-ADENOSYL-L-METHIONINE-DEPENDENT METHYLTRANSFERASES SUPERFAMILY PROTEIN"/>
    <property type="match status" value="1"/>
</dbReference>
<comment type="caution">
    <text evidence="5">The sequence shown here is derived from an EMBL/GenBank/DDBJ whole genome shotgun (WGS) entry which is preliminary data.</text>
</comment>
<dbReference type="InterPro" id="IPR007213">
    <property type="entry name" value="Ppm1/Ppm2/Tcmp"/>
</dbReference>
<keyword evidence="6" id="KW-1185">Reference proteome</keyword>
<dbReference type="GO" id="GO:0008168">
    <property type="term" value="F:methyltransferase activity"/>
    <property type="evidence" value="ECO:0007669"/>
    <property type="project" value="UniProtKB-UniRule"/>
</dbReference>
<proteinExistence type="inferred from homology"/>
<keyword evidence="2 4" id="KW-0489">Methyltransferase</keyword>
<dbReference type="InterPro" id="IPR029063">
    <property type="entry name" value="SAM-dependent_MTases_sf"/>
</dbReference>
<dbReference type="EMBL" id="LGSS01000018">
    <property type="protein sequence ID" value="KNF07336.1"/>
    <property type="molecule type" value="Genomic_DNA"/>
</dbReference>
<dbReference type="EC" id="2.1.1.-" evidence="4"/>
<evidence type="ECO:0000313" key="6">
    <source>
        <dbReference type="Proteomes" id="UP000037267"/>
    </source>
</evidence>
<evidence type="ECO:0000256" key="3">
    <source>
        <dbReference type="ARBA" id="ARBA00022679"/>
    </source>
</evidence>
<dbReference type="InterPro" id="IPR011610">
    <property type="entry name" value="SAM_mthyl_Trfase_ML2640-like"/>
</dbReference>
<gene>
    <name evidence="5" type="ORF">CLPU_18c00180</name>
</gene>
<dbReference type="Proteomes" id="UP000037267">
    <property type="component" value="Unassembled WGS sequence"/>
</dbReference>
<dbReference type="RefSeq" id="WP_050356310.1">
    <property type="nucleotide sequence ID" value="NZ_LGSS01000018.1"/>
</dbReference>
<dbReference type="PATRIC" id="fig|1503.3.peg.771"/>
<dbReference type="Gene3D" id="3.40.50.150">
    <property type="entry name" value="Vaccinia Virus protein VP39"/>
    <property type="match status" value="1"/>
</dbReference>
<dbReference type="Pfam" id="PF04072">
    <property type="entry name" value="LCM"/>
    <property type="match status" value="1"/>
</dbReference>
<name>A0A0L0W781_GOTPU</name>
<dbReference type="NCBIfam" id="TIGR00027">
    <property type="entry name" value="mthyl_TIGR00027"/>
    <property type="match status" value="1"/>
</dbReference>
<dbReference type="AlphaFoldDB" id="A0A0L0W781"/>
<comment type="similarity">
    <text evidence="1 4">Belongs to the UPF0677 family.</text>
</comment>
<evidence type="ECO:0000256" key="4">
    <source>
        <dbReference type="RuleBase" id="RU362030"/>
    </source>
</evidence>
<evidence type="ECO:0000313" key="5">
    <source>
        <dbReference type="EMBL" id="KNF07336.1"/>
    </source>
</evidence>
<dbReference type="GO" id="GO:0032259">
    <property type="term" value="P:methylation"/>
    <property type="evidence" value="ECO:0007669"/>
    <property type="project" value="UniProtKB-KW"/>
</dbReference>
<protein>
    <recommendedName>
        <fullName evidence="4">S-adenosyl-L-methionine-dependent methyltransferase</fullName>
        <ecNumber evidence="4">2.1.1.-</ecNumber>
    </recommendedName>
</protein>
<sequence length="304" mass="35052">MDNNKASTTAIMCAFSRAYHSMYDSPKIFDDFLAHHMLTEEEFCGISKHMANGINFFNPEQAHLYPDQESALKWVIQSQIAPTTLARSKYTEDMLENAIRLGVEQYVILGSGLDTFAFRKPELLNHIKVFEIDHPSTQALKLERIKNLGWNISPNLNFIPVDFSKDSFEKALLKSSYSQHKRSFFSWLGVTYYLTKDEILNVLKTIVNISPKGSSIVFDYPNTNIFNPLNTTNRVRNMVELARSSGEPMKTGFEYSELESELEKIGLLIYEHLTPEDIQDRYFKERTDYYSAFEDINYALAVVQ</sequence>
<dbReference type="SUPFAM" id="SSF53335">
    <property type="entry name" value="S-adenosyl-L-methionine-dependent methyltransferases"/>
    <property type="match status" value="1"/>
</dbReference>
<reference evidence="6" key="1">
    <citation type="submission" date="2015-07" db="EMBL/GenBank/DDBJ databases">
        <title>Draft genome sequence of the purine-degrading Gottschalkia purinilyticum DSM 1384 (formerly Clostridium purinilyticum).</title>
        <authorList>
            <person name="Poehlein A."/>
            <person name="Schiel-Bengelsdorf B."/>
            <person name="Bengelsdorf F.R."/>
            <person name="Daniel R."/>
            <person name="Duerre P."/>
        </authorList>
    </citation>
    <scope>NUCLEOTIDE SEQUENCE [LARGE SCALE GENOMIC DNA]</scope>
    <source>
        <strain evidence="6">DSM 1384</strain>
    </source>
</reference>
<comment type="function">
    <text evidence="4">Exhibits S-adenosyl-L-methionine-dependent methyltransferase activity.</text>
</comment>
<evidence type="ECO:0000256" key="2">
    <source>
        <dbReference type="ARBA" id="ARBA00022603"/>
    </source>
</evidence>
<keyword evidence="3 5" id="KW-0808">Transferase</keyword>